<feature type="region of interest" description="Disordered" evidence="1">
    <location>
        <begin position="234"/>
        <end position="270"/>
    </location>
</feature>
<comment type="caution">
    <text evidence="2">The sequence shown here is derived from an EMBL/GenBank/DDBJ whole genome shotgun (WGS) entry which is preliminary data.</text>
</comment>
<organism evidence="2 3">
    <name type="scientific">Chlamydomonas incerta</name>
    <dbReference type="NCBI Taxonomy" id="51695"/>
    <lineage>
        <taxon>Eukaryota</taxon>
        <taxon>Viridiplantae</taxon>
        <taxon>Chlorophyta</taxon>
        <taxon>core chlorophytes</taxon>
        <taxon>Chlorophyceae</taxon>
        <taxon>CS clade</taxon>
        <taxon>Chlamydomonadales</taxon>
        <taxon>Chlamydomonadaceae</taxon>
        <taxon>Chlamydomonas</taxon>
    </lineage>
</organism>
<reference evidence="2" key="1">
    <citation type="journal article" date="2020" name="bioRxiv">
        <title>Comparative genomics of Chlamydomonas.</title>
        <authorList>
            <person name="Craig R.J."/>
            <person name="Hasan A.R."/>
            <person name="Ness R.W."/>
            <person name="Keightley P.D."/>
        </authorList>
    </citation>
    <scope>NUCLEOTIDE SEQUENCE</scope>
    <source>
        <strain evidence="2">SAG 7.73</strain>
    </source>
</reference>
<keyword evidence="3" id="KW-1185">Reference proteome</keyword>
<proteinExistence type="predicted"/>
<dbReference type="EMBL" id="JAEHOC010000068">
    <property type="protein sequence ID" value="KAG2424216.1"/>
    <property type="molecule type" value="Genomic_DNA"/>
</dbReference>
<feature type="region of interest" description="Disordered" evidence="1">
    <location>
        <begin position="286"/>
        <end position="307"/>
    </location>
</feature>
<name>A0A835SES7_CHLIN</name>
<feature type="region of interest" description="Disordered" evidence="1">
    <location>
        <begin position="188"/>
        <end position="211"/>
    </location>
</feature>
<dbReference type="AlphaFoldDB" id="A0A835SES7"/>
<gene>
    <name evidence="2" type="ORF">HXX76_014747</name>
</gene>
<evidence type="ECO:0000313" key="2">
    <source>
        <dbReference type="EMBL" id="KAG2424216.1"/>
    </source>
</evidence>
<evidence type="ECO:0000313" key="3">
    <source>
        <dbReference type="Proteomes" id="UP000650467"/>
    </source>
</evidence>
<evidence type="ECO:0000256" key="1">
    <source>
        <dbReference type="SAM" id="MobiDB-lite"/>
    </source>
</evidence>
<protein>
    <submittedName>
        <fullName evidence="2">Uncharacterized protein</fullName>
    </submittedName>
</protein>
<feature type="compositionally biased region" description="Low complexity" evidence="1">
    <location>
        <begin position="286"/>
        <end position="298"/>
    </location>
</feature>
<dbReference type="Proteomes" id="UP000650467">
    <property type="component" value="Unassembled WGS sequence"/>
</dbReference>
<dbReference type="OrthoDB" id="541458at2759"/>
<sequence length="307" mass="32462">MSLAEGWEGRTQQKLALAGVLAAALSLRSSPLRSGSRAREFAHKLVGYSGAALLFSGVSEACRAVRGGRHDFINTAISGAVTGGAVVGHYQGPKYRLLGVVTWGGLAAALHLVNQLLQPRHILEDYLIREGLLSPEVARRRTGPRSLWAEADDAYRAMEARAQQDVLVESLAIRDRELQQLNARLAAAAGQQLQPPPEAGGGGGGWEELPDDDPGYMAWLRIAGLDSEVLLQWQQQQDTEGKQQQDTEGKQPSRQQQDTVAAVAGPGTARRPTDLTAAAVAVAAAAAGSQPAAVAAAADGSKARRTW</sequence>
<feature type="compositionally biased region" description="Basic and acidic residues" evidence="1">
    <location>
        <begin position="239"/>
        <end position="251"/>
    </location>
</feature>
<accession>A0A835SES7</accession>